<evidence type="ECO:0000256" key="1">
    <source>
        <dbReference type="SAM" id="MobiDB-lite"/>
    </source>
</evidence>
<dbReference type="EMBL" id="CP009246">
    <property type="protein sequence ID" value="APT85897.1"/>
    <property type="molecule type" value="Genomic_DNA"/>
</dbReference>
<organism evidence="2 4">
    <name type="scientific">Corynebacterium flavescens</name>
    <dbReference type="NCBI Taxonomy" id="28028"/>
    <lineage>
        <taxon>Bacteria</taxon>
        <taxon>Bacillati</taxon>
        <taxon>Actinomycetota</taxon>
        <taxon>Actinomycetes</taxon>
        <taxon>Mycobacteriales</taxon>
        <taxon>Corynebacteriaceae</taxon>
        <taxon>Corynebacterium</taxon>
    </lineage>
</organism>
<evidence type="ECO:0000313" key="3">
    <source>
        <dbReference type="EMBL" id="GEB97414.1"/>
    </source>
</evidence>
<gene>
    <name evidence="3" type="ORF">CFL01nite_09090</name>
    <name evidence="2" type="ORF">CFLV_00870</name>
</gene>
<proteinExistence type="predicted"/>
<protein>
    <submittedName>
        <fullName evidence="2">Uncharacterized protein</fullName>
    </submittedName>
</protein>
<dbReference type="STRING" id="28028.CFLV_00870"/>
<accession>A0A1L7CJ61</accession>
<dbReference type="KEGG" id="cfc:CFLV_00870"/>
<reference evidence="3 5" key="2">
    <citation type="submission" date="2019-06" db="EMBL/GenBank/DDBJ databases">
        <title>Whole genome shotgun sequence of Corynebacterium flavescens NBRC 14136.</title>
        <authorList>
            <person name="Hosoyama A."/>
            <person name="Uohara A."/>
            <person name="Ohji S."/>
            <person name="Ichikawa N."/>
        </authorList>
    </citation>
    <scope>NUCLEOTIDE SEQUENCE [LARGE SCALE GENOMIC DNA]</scope>
    <source>
        <strain evidence="3 5">NBRC 14136</strain>
    </source>
</reference>
<evidence type="ECO:0000313" key="2">
    <source>
        <dbReference type="EMBL" id="APT85897.1"/>
    </source>
</evidence>
<feature type="region of interest" description="Disordered" evidence="1">
    <location>
        <begin position="199"/>
        <end position="218"/>
    </location>
</feature>
<keyword evidence="4" id="KW-1185">Reference proteome</keyword>
<dbReference type="GeneID" id="82879275"/>
<name>A0A1L7CJ61_CORFL</name>
<dbReference type="OrthoDB" id="4414421at2"/>
<dbReference type="AlphaFoldDB" id="A0A1L7CJ61"/>
<evidence type="ECO:0000313" key="5">
    <source>
        <dbReference type="Proteomes" id="UP000315353"/>
    </source>
</evidence>
<dbReference type="Proteomes" id="UP000315353">
    <property type="component" value="Unassembled WGS sequence"/>
</dbReference>
<dbReference type="Proteomes" id="UP000185479">
    <property type="component" value="Chromosome"/>
</dbReference>
<dbReference type="RefSeq" id="WP_075728895.1">
    <property type="nucleotide sequence ID" value="NZ_BJNB01000010.1"/>
</dbReference>
<sequence>MAFYRFPPPTLRGTFLVVSGCVLAVLALPALVNANMTLPQPQLEKVTLAAPGSKWEVPVPDLYCTPNSDTMATLAWNCGKITVQAVLQQGVDADSEELALRRAIRGYGFGSVSTAQVYSQDRGHLLFDEPTATAALSRAGEGDSANDDYLVLIGPDPMAATVTVDGQMLGDIERISQRLWNAFGSAELPAGFTGDIEAPFNGQLPAPDSDSLLQTEDV</sequence>
<evidence type="ECO:0000313" key="4">
    <source>
        <dbReference type="Proteomes" id="UP000185479"/>
    </source>
</evidence>
<reference evidence="2 4" key="1">
    <citation type="submission" date="2014-08" db="EMBL/GenBank/DDBJ databases">
        <title>Complete genome sequence of Corynebacterium flavescens OJ8(T)(=DSM 20296(T)), isolated from cheese.</title>
        <authorList>
            <person name="Ruckert C."/>
            <person name="Albersmeier A."/>
            <person name="Winkler A."/>
            <person name="Kalinowski J."/>
        </authorList>
    </citation>
    <scope>NUCLEOTIDE SEQUENCE [LARGE SCALE GENOMIC DNA]</scope>
    <source>
        <strain evidence="2 4">OJ8</strain>
    </source>
</reference>
<dbReference type="EMBL" id="BJNB01000010">
    <property type="protein sequence ID" value="GEB97414.1"/>
    <property type="molecule type" value="Genomic_DNA"/>
</dbReference>